<dbReference type="AlphaFoldDB" id="A0A3A3EHG4"/>
<protein>
    <submittedName>
        <fullName evidence="2">Pilus assembly protein PilX</fullName>
    </submittedName>
</protein>
<gene>
    <name evidence="2" type="ORF">D4741_13600</name>
</gene>
<dbReference type="RefSeq" id="WP_119853383.1">
    <property type="nucleotide sequence ID" value="NZ_QYSE01000003.1"/>
</dbReference>
<dbReference type="EMBL" id="QYSE01000003">
    <property type="protein sequence ID" value="RJF34420.1"/>
    <property type="molecule type" value="Genomic_DNA"/>
</dbReference>
<comment type="caution">
    <text evidence="2">The sequence shown here is derived from an EMBL/GenBank/DDBJ whole genome shotgun (WGS) entry which is preliminary data.</text>
</comment>
<keyword evidence="1" id="KW-0472">Membrane</keyword>
<organism evidence="2 3">
    <name type="scientific">Pseudoalteromonas gelatinilytica</name>
    <dbReference type="NCBI Taxonomy" id="1703256"/>
    <lineage>
        <taxon>Bacteria</taxon>
        <taxon>Pseudomonadati</taxon>
        <taxon>Pseudomonadota</taxon>
        <taxon>Gammaproteobacteria</taxon>
        <taxon>Alteromonadales</taxon>
        <taxon>Pseudoalteromonadaceae</taxon>
        <taxon>Pseudoalteromonas</taxon>
    </lineage>
</organism>
<sequence length="160" mass="16759">MAHVNLPKKQQGVVLIVALIMVVAVTGIAVTLMNSSSIDIKITTAVQEREVAENELFGNVQQVIAAEAAQGGNSAFLMKAAEIPEGGFNMGSIGDTTNTMTNLNNGALDLPCPRKYNFTSGVSCNMIQVDSTITYGRKSIHVLTISTGVAQEMASLNTGG</sequence>
<accession>A0A3A3EHG4</accession>
<evidence type="ECO:0000313" key="3">
    <source>
        <dbReference type="Proteomes" id="UP000265938"/>
    </source>
</evidence>
<evidence type="ECO:0000256" key="1">
    <source>
        <dbReference type="SAM" id="Phobius"/>
    </source>
</evidence>
<dbReference type="Proteomes" id="UP000265938">
    <property type="component" value="Unassembled WGS sequence"/>
</dbReference>
<name>A0A3A3EHG4_9GAMM</name>
<keyword evidence="1" id="KW-1133">Transmembrane helix</keyword>
<proteinExistence type="predicted"/>
<evidence type="ECO:0000313" key="2">
    <source>
        <dbReference type="EMBL" id="RJF34420.1"/>
    </source>
</evidence>
<feature type="transmembrane region" description="Helical" evidence="1">
    <location>
        <begin position="12"/>
        <end position="33"/>
    </location>
</feature>
<keyword evidence="1" id="KW-0812">Transmembrane</keyword>
<reference evidence="2 3" key="1">
    <citation type="submission" date="2018-09" db="EMBL/GenBank/DDBJ databases">
        <title>Identification of marine bacteria producing industrial enzymes.</title>
        <authorList>
            <person name="Cheng T.H."/>
            <person name="Saidin J."/>
            <person name="Muhd D.D."/>
            <person name="Isa M.N.M."/>
            <person name="Bakar M.F.A."/>
            <person name="Ismail N."/>
        </authorList>
    </citation>
    <scope>NUCLEOTIDE SEQUENCE [LARGE SCALE GENOMIC DNA]</scope>
    <source>
        <strain evidence="2 3">MNAD 1.6</strain>
    </source>
</reference>